<evidence type="ECO:0000256" key="1">
    <source>
        <dbReference type="SAM" id="MobiDB-lite"/>
    </source>
</evidence>
<protein>
    <submittedName>
        <fullName evidence="4">Tfp pilus assembly protein FimV</fullName>
    </submittedName>
</protein>
<dbReference type="EMBL" id="JACHJS010000001">
    <property type="protein sequence ID" value="MBB4967666.1"/>
    <property type="molecule type" value="Genomic_DNA"/>
</dbReference>
<keyword evidence="2" id="KW-0472">Membrane</keyword>
<keyword evidence="2" id="KW-1133">Transmembrane helix</keyword>
<dbReference type="CDD" id="cd00118">
    <property type="entry name" value="LysM"/>
    <property type="match status" value="1"/>
</dbReference>
<proteinExistence type="predicted"/>
<keyword evidence="5" id="KW-1185">Reference proteome</keyword>
<comment type="caution">
    <text evidence="4">The sequence shown here is derived from an EMBL/GenBank/DDBJ whole genome shotgun (WGS) entry which is preliminary data.</text>
</comment>
<evidence type="ECO:0000256" key="2">
    <source>
        <dbReference type="SAM" id="Phobius"/>
    </source>
</evidence>
<feature type="region of interest" description="Disordered" evidence="1">
    <location>
        <begin position="36"/>
        <end position="60"/>
    </location>
</feature>
<dbReference type="Gene3D" id="3.10.350.10">
    <property type="entry name" value="LysM domain"/>
    <property type="match status" value="1"/>
</dbReference>
<feature type="transmembrane region" description="Helical" evidence="2">
    <location>
        <begin position="69"/>
        <end position="90"/>
    </location>
</feature>
<feature type="compositionally biased region" description="Low complexity" evidence="1">
    <location>
        <begin position="38"/>
        <end position="47"/>
    </location>
</feature>
<gene>
    <name evidence="4" type="ORF">F4559_005025</name>
</gene>
<organism evidence="4 5">
    <name type="scientific">Saccharothrix violaceirubra</name>
    <dbReference type="NCBI Taxonomy" id="413306"/>
    <lineage>
        <taxon>Bacteria</taxon>
        <taxon>Bacillati</taxon>
        <taxon>Actinomycetota</taxon>
        <taxon>Actinomycetes</taxon>
        <taxon>Pseudonocardiales</taxon>
        <taxon>Pseudonocardiaceae</taxon>
        <taxon>Saccharothrix</taxon>
    </lineage>
</organism>
<sequence>MAVVIGTRDGFELVEHDGVGVPPGPRVVRRFAVTDTGRPAAESRPATAPEPPRPAVPADRTRRTGLLRLLAYGVLTAVISACLALTYGYVSGAMTVPERTSVVYVQAGETLWDVAARSAPDSDVDAVVDRIRELNHLTSDEVLPGLALVVPDGREPPSP</sequence>
<name>A0A7W7WY43_9PSEU</name>
<dbReference type="RefSeq" id="WP_184672557.1">
    <property type="nucleotide sequence ID" value="NZ_BAABAI010000010.1"/>
</dbReference>
<dbReference type="Proteomes" id="UP000542674">
    <property type="component" value="Unassembled WGS sequence"/>
</dbReference>
<dbReference type="InterPro" id="IPR018392">
    <property type="entry name" value="LysM"/>
</dbReference>
<keyword evidence="2" id="KW-0812">Transmembrane</keyword>
<evidence type="ECO:0000313" key="4">
    <source>
        <dbReference type="EMBL" id="MBB4967666.1"/>
    </source>
</evidence>
<feature type="domain" description="LysM" evidence="3">
    <location>
        <begin position="105"/>
        <end position="151"/>
    </location>
</feature>
<dbReference type="Pfam" id="PF01476">
    <property type="entry name" value="LysM"/>
    <property type="match status" value="1"/>
</dbReference>
<evidence type="ECO:0000259" key="3">
    <source>
        <dbReference type="Pfam" id="PF01476"/>
    </source>
</evidence>
<dbReference type="AlphaFoldDB" id="A0A7W7WY43"/>
<dbReference type="InterPro" id="IPR036779">
    <property type="entry name" value="LysM_dom_sf"/>
</dbReference>
<reference evidence="4 5" key="1">
    <citation type="submission" date="2020-08" db="EMBL/GenBank/DDBJ databases">
        <title>Sequencing the genomes of 1000 actinobacteria strains.</title>
        <authorList>
            <person name="Klenk H.-P."/>
        </authorList>
    </citation>
    <scope>NUCLEOTIDE SEQUENCE [LARGE SCALE GENOMIC DNA]</scope>
    <source>
        <strain evidence="4 5">DSM 45084</strain>
    </source>
</reference>
<accession>A0A7W7WY43</accession>
<evidence type="ECO:0000313" key="5">
    <source>
        <dbReference type="Proteomes" id="UP000542674"/>
    </source>
</evidence>